<dbReference type="EMBL" id="DQ890022">
    <property type="protein sequence ID" value="ABT16094.1"/>
    <property type="molecule type" value="Genomic_DNA"/>
</dbReference>
<proteinExistence type="predicted"/>
<evidence type="ECO:0000313" key="2">
    <source>
        <dbReference type="Proteomes" id="UP000204095"/>
    </source>
</evidence>
<dbReference type="KEGG" id="vg:5364303"/>
<name>A7J8G3_PBCVF</name>
<dbReference type="RefSeq" id="YP_001426441.1">
    <property type="nucleotide sequence ID" value="NC_008603.1"/>
</dbReference>
<organismHost>
    <name type="scientific">Paramecium bursaria</name>
    <dbReference type="NCBI Taxonomy" id="74790"/>
</organismHost>
<evidence type="ECO:0000313" key="1">
    <source>
        <dbReference type="EMBL" id="ABT16094.1"/>
    </source>
</evidence>
<sequence>MSCYEDSEVLITPRGKTYVLRNDKKVYVFQDPITLSYYNVIQGIELDKQRYHKKTLCDYFCTKDFENLLIPHSRRQLTKSEARMISSKLYKKFSQYFEPEETSNFDQSQVEERPYREARNRRIVPREFTVDIPENVLESMRIVSEWYMQIVEDIS</sequence>
<accession>A7J8G3</accession>
<gene>
    <name evidence="1" type="primary">N809R</name>
    <name evidence="1" type="ORF">FR483_N809R</name>
</gene>
<dbReference type="Proteomes" id="UP000204095">
    <property type="component" value="Segment"/>
</dbReference>
<protein>
    <submittedName>
        <fullName evidence="1">Uncharacterized protein N809R</fullName>
    </submittedName>
</protein>
<dbReference type="GeneID" id="5364303"/>
<reference evidence="1 2" key="1">
    <citation type="journal article" date="2007" name="Virology">
        <title>Sequence and annotation of the 314-kb MT325 and the 321-kb FR483 viruses that infect Chlorella Pbi.</title>
        <authorList>
            <person name="Fitzgerald L.A."/>
            <person name="Graves M.V."/>
            <person name="Li X."/>
            <person name="Feldblyum T."/>
            <person name="Hartigan J."/>
            <person name="Van Etten J.L."/>
        </authorList>
    </citation>
    <scope>NUCLEOTIDE SEQUENCE [LARGE SCALE GENOMIC DNA]</scope>
    <source>
        <strain evidence="1 2">FR483</strain>
    </source>
</reference>
<organism evidence="1 2">
    <name type="scientific">Paramecium bursaria Chlorella virus FR483</name>
    <name type="common">PBCV-FR483</name>
    <dbReference type="NCBI Taxonomy" id="399781"/>
    <lineage>
        <taxon>Viruses</taxon>
        <taxon>Varidnaviria</taxon>
        <taxon>Bamfordvirae</taxon>
        <taxon>Nucleocytoviricota</taxon>
        <taxon>Megaviricetes</taxon>
        <taxon>Algavirales</taxon>
        <taxon>Phycodnaviridae</taxon>
        <taxon>Chlorovirus</taxon>
        <taxon>Chlorovirus conductrix</taxon>
        <taxon>Paramecium bursaria Chlorella virus A1</taxon>
    </lineage>
</organism>